<protein>
    <submittedName>
        <fullName evidence="1">Uncharacterized protein</fullName>
    </submittedName>
</protein>
<dbReference type="AlphaFoldDB" id="R8VRA1"/>
<gene>
    <name evidence="1" type="ORF">HMPREF1526_02771</name>
</gene>
<dbReference type="Proteomes" id="UP000013981">
    <property type="component" value="Unassembled WGS sequence"/>
</dbReference>
<organism evidence="1 2">
    <name type="scientific">Butyricicoccus pullicaecorum 1.2</name>
    <dbReference type="NCBI Taxonomy" id="1203606"/>
    <lineage>
        <taxon>Bacteria</taxon>
        <taxon>Bacillati</taxon>
        <taxon>Bacillota</taxon>
        <taxon>Clostridia</taxon>
        <taxon>Eubacteriales</taxon>
        <taxon>Butyricicoccaceae</taxon>
        <taxon>Butyricicoccus</taxon>
    </lineage>
</organism>
<dbReference type="HOGENOM" id="CLU_1716997_0_0_9"/>
<keyword evidence="2" id="KW-1185">Reference proteome</keyword>
<sequence>TLMESVPVGTDSPSPAVSAFPPFRLPQLGRRSWNPFPSERIPLPCPSCVPSVCAAAIRATLMESVPVERIPLSLPFVHSLRLCCRSSGDAHGIRSRRNGFPFPALRAFPPFRLPQSGQPTTGKTVPKDGLFHERTLCAEYFARCGERLFFCFD</sequence>
<name>R8VRA1_9FIRM</name>
<accession>R8VRA1</accession>
<comment type="caution">
    <text evidence="1">The sequence shown here is derived from an EMBL/GenBank/DDBJ whole genome shotgun (WGS) entry which is preliminary data.</text>
</comment>
<reference evidence="1 2" key="1">
    <citation type="submission" date="2013-01" db="EMBL/GenBank/DDBJ databases">
        <title>The Genome Sequence of Butyricicoccus pullicaecorum 1.2.</title>
        <authorList>
            <consortium name="The Broad Institute Genome Sequencing Platform"/>
            <person name="Earl A."/>
            <person name="Ward D."/>
            <person name="Feldgarden M."/>
            <person name="Gevers D."/>
            <person name="Van Immerseel F."/>
            <person name="Eeckhaut V."/>
            <person name="Walker B."/>
            <person name="Young S.K."/>
            <person name="Zeng Q."/>
            <person name="Gargeya S."/>
            <person name="Fitzgerald M."/>
            <person name="Haas B."/>
            <person name="Abouelleil A."/>
            <person name="Alvarado L."/>
            <person name="Arachchi H.M."/>
            <person name="Berlin A.M."/>
            <person name="Chapman S.B."/>
            <person name="Dewar J."/>
            <person name="Goldberg J."/>
            <person name="Griggs A."/>
            <person name="Gujja S."/>
            <person name="Hansen M."/>
            <person name="Howarth C."/>
            <person name="Imamovic A."/>
            <person name="Larimer J."/>
            <person name="McCowan C."/>
            <person name="Murphy C."/>
            <person name="Neiman D."/>
            <person name="Pearson M."/>
            <person name="Priest M."/>
            <person name="Roberts A."/>
            <person name="Saif S."/>
            <person name="Shea T."/>
            <person name="Sisk P."/>
            <person name="Sykes S."/>
            <person name="Wortman J."/>
            <person name="Nusbaum C."/>
            <person name="Birren B."/>
        </authorList>
    </citation>
    <scope>NUCLEOTIDE SEQUENCE [LARGE SCALE GENOMIC DNA]</scope>
    <source>
        <strain evidence="1 2">1.2</strain>
    </source>
</reference>
<feature type="non-terminal residue" evidence="1">
    <location>
        <position position="1"/>
    </location>
</feature>
<dbReference type="EMBL" id="AQOB01000015">
    <property type="protein sequence ID" value="EOQ35310.1"/>
    <property type="molecule type" value="Genomic_DNA"/>
</dbReference>
<evidence type="ECO:0000313" key="1">
    <source>
        <dbReference type="EMBL" id="EOQ35310.1"/>
    </source>
</evidence>
<evidence type="ECO:0000313" key="2">
    <source>
        <dbReference type="Proteomes" id="UP000013981"/>
    </source>
</evidence>
<proteinExistence type="predicted"/>